<protein>
    <submittedName>
        <fullName evidence="1">Uncharacterized protein</fullName>
    </submittedName>
</protein>
<dbReference type="Proteomes" id="UP000092154">
    <property type="component" value="Unassembled WGS sequence"/>
</dbReference>
<organism evidence="1 2">
    <name type="scientific">Rhizopogon vinicolor AM-OR11-026</name>
    <dbReference type="NCBI Taxonomy" id="1314800"/>
    <lineage>
        <taxon>Eukaryota</taxon>
        <taxon>Fungi</taxon>
        <taxon>Dikarya</taxon>
        <taxon>Basidiomycota</taxon>
        <taxon>Agaricomycotina</taxon>
        <taxon>Agaricomycetes</taxon>
        <taxon>Agaricomycetidae</taxon>
        <taxon>Boletales</taxon>
        <taxon>Suillineae</taxon>
        <taxon>Rhizopogonaceae</taxon>
        <taxon>Rhizopogon</taxon>
    </lineage>
</organism>
<name>A0A1B7N513_9AGAM</name>
<proteinExistence type="predicted"/>
<evidence type="ECO:0000313" key="1">
    <source>
        <dbReference type="EMBL" id="OAX39922.1"/>
    </source>
</evidence>
<evidence type="ECO:0000313" key="2">
    <source>
        <dbReference type="Proteomes" id="UP000092154"/>
    </source>
</evidence>
<dbReference type="InParanoid" id="A0A1B7N513"/>
<reference evidence="1 2" key="1">
    <citation type="submission" date="2016-06" db="EMBL/GenBank/DDBJ databases">
        <title>Comparative genomics of the ectomycorrhizal sister species Rhizopogon vinicolor and Rhizopogon vesiculosus (Basidiomycota: Boletales) reveals a divergence of the mating type B locus.</title>
        <authorList>
            <consortium name="DOE Joint Genome Institute"/>
            <person name="Mujic A.B."/>
            <person name="Kuo A."/>
            <person name="Tritt A."/>
            <person name="Lipzen A."/>
            <person name="Chen C."/>
            <person name="Johnson J."/>
            <person name="Sharma A."/>
            <person name="Barry K."/>
            <person name="Grigoriev I.V."/>
            <person name="Spatafora J.W."/>
        </authorList>
    </citation>
    <scope>NUCLEOTIDE SEQUENCE [LARGE SCALE GENOMIC DNA]</scope>
    <source>
        <strain evidence="1 2">AM-OR11-026</strain>
    </source>
</reference>
<gene>
    <name evidence="1" type="ORF">K503DRAFT_39340</name>
</gene>
<dbReference type="EMBL" id="KV448230">
    <property type="protein sequence ID" value="OAX39922.1"/>
    <property type="molecule type" value="Genomic_DNA"/>
</dbReference>
<sequence>MYGIKMPDFGIFLCQVLYCGTLCYLLSFNASLLASHYHTAGFGKQLSLSYVHTSSVSRCGPAPPWHTSLWEHGFVDLIKLPYVYVKAIYSWSWL</sequence>
<keyword evidence="2" id="KW-1185">Reference proteome</keyword>
<dbReference type="AlphaFoldDB" id="A0A1B7N513"/>
<accession>A0A1B7N513</accession>